<keyword evidence="1" id="KW-0732">Signal</keyword>
<organism evidence="2 3">
    <name type="scientific">Sphingomonas arantia</name>
    <dbReference type="NCBI Taxonomy" id="1460676"/>
    <lineage>
        <taxon>Bacteria</taxon>
        <taxon>Pseudomonadati</taxon>
        <taxon>Pseudomonadota</taxon>
        <taxon>Alphaproteobacteria</taxon>
        <taxon>Sphingomonadales</taxon>
        <taxon>Sphingomonadaceae</taxon>
        <taxon>Sphingomonas</taxon>
    </lineage>
</organism>
<feature type="signal peptide" evidence="1">
    <location>
        <begin position="1"/>
        <end position="19"/>
    </location>
</feature>
<dbReference type="RefSeq" id="WP_380928534.1">
    <property type="nucleotide sequence ID" value="NZ_JBHUGS010000002.1"/>
</dbReference>
<name>A0ABW4TYG4_9SPHN</name>
<comment type="caution">
    <text evidence="2">The sequence shown here is derived from an EMBL/GenBank/DDBJ whole genome shotgun (WGS) entry which is preliminary data.</text>
</comment>
<evidence type="ECO:0000313" key="2">
    <source>
        <dbReference type="EMBL" id="MFD1950449.1"/>
    </source>
</evidence>
<dbReference type="Proteomes" id="UP001597400">
    <property type="component" value="Unassembled WGS sequence"/>
</dbReference>
<feature type="chain" id="PRO_5045143687" evidence="1">
    <location>
        <begin position="20"/>
        <end position="149"/>
    </location>
</feature>
<dbReference type="EMBL" id="JBHUGS010000002">
    <property type="protein sequence ID" value="MFD1950449.1"/>
    <property type="molecule type" value="Genomic_DNA"/>
</dbReference>
<proteinExistence type="predicted"/>
<evidence type="ECO:0000313" key="3">
    <source>
        <dbReference type="Proteomes" id="UP001597400"/>
    </source>
</evidence>
<gene>
    <name evidence="2" type="ORF">ACFSGX_06675</name>
</gene>
<reference evidence="3" key="1">
    <citation type="journal article" date="2019" name="Int. J. Syst. Evol. Microbiol.">
        <title>The Global Catalogue of Microorganisms (GCM) 10K type strain sequencing project: providing services to taxonomists for standard genome sequencing and annotation.</title>
        <authorList>
            <consortium name="The Broad Institute Genomics Platform"/>
            <consortium name="The Broad Institute Genome Sequencing Center for Infectious Disease"/>
            <person name="Wu L."/>
            <person name="Ma J."/>
        </authorList>
    </citation>
    <scope>NUCLEOTIDE SEQUENCE [LARGE SCALE GENOMIC DNA]</scope>
    <source>
        <strain evidence="3">CGMCC 1.12702</strain>
    </source>
</reference>
<accession>A0ABW4TYG4</accession>
<keyword evidence="3" id="KW-1185">Reference proteome</keyword>
<sequence length="149" mass="16664">MRPFARTCLLLLMMATTGAGTPSGTVVNDSAALQRLYTNSGVTLHYISFETPGRGQLDVRLANGFVHLKGMHRAIGEPGLLTIEGDVLAIDARSFTFRGRIVIADTPDPGRRCIRDGVFHFRQTGVRRYWRMQEMERCDGLTDYVDIFL</sequence>
<protein>
    <submittedName>
        <fullName evidence="2">Uncharacterized protein</fullName>
    </submittedName>
</protein>
<evidence type="ECO:0000256" key="1">
    <source>
        <dbReference type="SAM" id="SignalP"/>
    </source>
</evidence>